<evidence type="ECO:0000313" key="19">
    <source>
        <dbReference type="EMBL" id="KXA65407.1"/>
    </source>
</evidence>
<evidence type="ECO:0000256" key="12">
    <source>
        <dbReference type="HAMAP-Rule" id="MF_00204"/>
    </source>
</evidence>
<dbReference type="GO" id="GO:0009432">
    <property type="term" value="P:SOS response"/>
    <property type="evidence" value="ECO:0007669"/>
    <property type="project" value="UniProtKB-UniRule"/>
</dbReference>
<dbReference type="PANTHER" id="PTHR24029:SF0">
    <property type="entry name" value="UVRABC SYSTEM PROTEIN B"/>
    <property type="match status" value="1"/>
</dbReference>
<keyword evidence="8 12" id="KW-0267">Excision nuclease</keyword>
<keyword evidence="7 12" id="KW-0067">ATP-binding</keyword>
<dbReference type="GO" id="GO:0003677">
    <property type="term" value="F:DNA binding"/>
    <property type="evidence" value="ECO:0007669"/>
    <property type="project" value="UniProtKB-UniRule"/>
</dbReference>
<dbReference type="Proteomes" id="UP000070226">
    <property type="component" value="Unassembled WGS sequence"/>
</dbReference>
<dbReference type="SUPFAM" id="SSF52540">
    <property type="entry name" value="P-loop containing nucleoside triphosphate hydrolases"/>
    <property type="match status" value="2"/>
</dbReference>
<comment type="domain">
    <text evidence="12">The beta-hairpin motif is involved in DNA binding.</text>
</comment>
<comment type="subcellular location">
    <subcellularLocation>
        <location evidence="1 12 13">Cytoplasm</location>
    </subcellularLocation>
</comment>
<organism evidence="19">
    <name type="scientific">Veillonella atypica</name>
    <dbReference type="NCBI Taxonomy" id="39777"/>
    <lineage>
        <taxon>Bacteria</taxon>
        <taxon>Bacillati</taxon>
        <taxon>Bacillota</taxon>
        <taxon>Negativicutes</taxon>
        <taxon>Veillonellales</taxon>
        <taxon>Veillonellaceae</taxon>
        <taxon>Veillonella</taxon>
    </lineage>
</organism>
<dbReference type="Pfam" id="PF02151">
    <property type="entry name" value="UVR"/>
    <property type="match status" value="1"/>
</dbReference>
<evidence type="ECO:0000256" key="9">
    <source>
        <dbReference type="ARBA" id="ARBA00023204"/>
    </source>
</evidence>
<dbReference type="AlphaFoldDB" id="A0A133S6W3"/>
<protein>
    <recommendedName>
        <fullName evidence="11 12">UvrABC system protein B</fullName>
        <shortName evidence="12">Protein UvrB</shortName>
    </recommendedName>
    <alternativeName>
        <fullName evidence="12">Excinuclease ABC subunit B</fullName>
    </alternativeName>
</protein>
<reference evidence="19 20" key="1">
    <citation type="submission" date="2016-01" db="EMBL/GenBank/DDBJ databases">
        <authorList>
            <person name="Oliw E.H."/>
        </authorList>
    </citation>
    <scope>NUCLEOTIDE SEQUENCE [LARGE SCALE GENOMIC DNA]</scope>
    <source>
        <strain evidence="19 20">CMW7756B</strain>
    </source>
</reference>
<sequence>MKHNSYNYEGGQPFKVEAPFTPTGDQPTAIQSLTDGIERGEWAQVLLGATGTGKTFTMAKVIEAVQKPTLIIAHNKTLAAQLCSEFKSFFPNNAVEYFVSYYDFYQPEAYIPSSDTYIEKDASINDEIDKLRHSATMSLFERRDVIIVASVSCIYGLGDPEDYSDLVLSLRLGQTKSRDEILSKLVDIQYTRNDMNFIRGTFRVQGDTIEIFPAAYSERAIRVELFGDEIDRLVEVDALTGEVIAERKHVAVYPASHYVTTKEKMKIAVERIEAELDEQLAKLKAEDRLLEAQRLEQRTRYDIEMMQEMGYCSGIENYSRHMSERKAGEAPYTLIDYFPDDFLIMVDESHVTIPQVRAMYNGDRARKESLIEYGFRLPSALDNRPLKFDEFVERINQIVYVSATPGPYEMEVETNVAEQIIRPTGLLDPSIEIRPIKGQMDDLLGEIHKRAAKNERVLVTTLTKKMAEDLTEFLKEMGVRVRYLHSDIVTIERAEIIRDLRAGVFDVLVGINLLREGLDMPEVSLVAILDADKEGFLRSDTAMIQTIGRAARNVNGHVIMYADRVTGSMQRAMDETDRRRAVQEAYNIEHHITPKSVSKDVKELIELTKIEEDMVTDGKGLSPKKGKKKSSAAGMDHGHEPYAQDADATKVAEITAEELYNKIEELDRQMKAAAKQLEFEKAAKLRDQLGELRQQWSDMHSVGDSKLKKPRKNSKKQSPKSKKVHI</sequence>
<evidence type="ECO:0000256" key="4">
    <source>
        <dbReference type="ARBA" id="ARBA00022741"/>
    </source>
</evidence>
<dbReference type="InterPro" id="IPR006935">
    <property type="entry name" value="Helicase/UvrB_N"/>
</dbReference>
<evidence type="ECO:0000256" key="8">
    <source>
        <dbReference type="ARBA" id="ARBA00022881"/>
    </source>
</evidence>
<feature type="domain" description="Helicase ATP-binding" evidence="17">
    <location>
        <begin position="35"/>
        <end position="169"/>
    </location>
</feature>
<evidence type="ECO:0000313" key="20">
    <source>
        <dbReference type="Proteomes" id="UP000070226"/>
    </source>
</evidence>
<dbReference type="GO" id="GO:0016887">
    <property type="term" value="F:ATP hydrolysis activity"/>
    <property type="evidence" value="ECO:0007669"/>
    <property type="project" value="InterPro"/>
</dbReference>
<comment type="subunit">
    <text evidence="10 12 13">Forms a heterotetramer with UvrA during the search for lesions. Interacts with UvrC in an incision complex.</text>
</comment>
<feature type="region of interest" description="Disordered" evidence="15">
    <location>
        <begin position="616"/>
        <end position="648"/>
    </location>
</feature>
<feature type="region of interest" description="Disordered" evidence="15">
    <location>
        <begin position="694"/>
        <end position="726"/>
    </location>
</feature>
<dbReference type="InterPro" id="IPR024759">
    <property type="entry name" value="UvrB_YAD/RRR_dom"/>
</dbReference>
<dbReference type="Gene3D" id="3.40.50.300">
    <property type="entry name" value="P-loop containing nucleotide triphosphate hydrolases"/>
    <property type="match status" value="3"/>
</dbReference>
<keyword evidence="4 12" id="KW-0547">Nucleotide-binding</keyword>
<keyword evidence="12 13" id="KW-0742">SOS response</keyword>
<dbReference type="GO" id="GO:0009380">
    <property type="term" value="C:excinuclease repair complex"/>
    <property type="evidence" value="ECO:0007669"/>
    <property type="project" value="InterPro"/>
</dbReference>
<evidence type="ECO:0000259" key="16">
    <source>
        <dbReference type="PROSITE" id="PS50151"/>
    </source>
</evidence>
<feature type="compositionally biased region" description="Basic residues" evidence="15">
    <location>
        <begin position="708"/>
        <end position="726"/>
    </location>
</feature>
<comment type="caution">
    <text evidence="19">The sequence shown here is derived from an EMBL/GenBank/DDBJ whole genome shotgun (WGS) entry which is preliminary data.</text>
</comment>
<dbReference type="GO" id="GO:0006289">
    <property type="term" value="P:nucleotide-excision repair"/>
    <property type="evidence" value="ECO:0007669"/>
    <property type="project" value="UniProtKB-UniRule"/>
</dbReference>
<evidence type="ECO:0000256" key="1">
    <source>
        <dbReference type="ARBA" id="ARBA00004496"/>
    </source>
</evidence>
<evidence type="ECO:0000259" key="18">
    <source>
        <dbReference type="PROSITE" id="PS51194"/>
    </source>
</evidence>
<dbReference type="HAMAP" id="MF_00204">
    <property type="entry name" value="UvrB"/>
    <property type="match status" value="1"/>
</dbReference>
<dbReference type="GO" id="GO:0005737">
    <property type="term" value="C:cytoplasm"/>
    <property type="evidence" value="ECO:0007669"/>
    <property type="project" value="UniProtKB-SubCell"/>
</dbReference>
<dbReference type="PROSITE" id="PS50151">
    <property type="entry name" value="UVR"/>
    <property type="match status" value="1"/>
</dbReference>
<keyword evidence="6 12" id="KW-0228">DNA excision</keyword>
<feature type="coiled-coil region" evidence="14">
    <location>
        <begin position="262"/>
        <end position="293"/>
    </location>
</feature>
<dbReference type="Pfam" id="PF12344">
    <property type="entry name" value="UvrB"/>
    <property type="match status" value="1"/>
</dbReference>
<dbReference type="InterPro" id="IPR001650">
    <property type="entry name" value="Helicase_C-like"/>
</dbReference>
<dbReference type="RefSeq" id="WP_016475436.1">
    <property type="nucleotide sequence ID" value="NZ_CABKSO010000001.1"/>
</dbReference>
<dbReference type="NCBIfam" id="NF003673">
    <property type="entry name" value="PRK05298.1"/>
    <property type="match status" value="1"/>
</dbReference>
<dbReference type="Gene3D" id="4.10.860.10">
    <property type="entry name" value="UVR domain"/>
    <property type="match status" value="1"/>
</dbReference>
<dbReference type="CDD" id="cd18790">
    <property type="entry name" value="SF2_C_UvrB"/>
    <property type="match status" value="1"/>
</dbReference>
<keyword evidence="5 12" id="KW-0227">DNA damage</keyword>
<dbReference type="PROSITE" id="PS51192">
    <property type="entry name" value="HELICASE_ATP_BIND_1"/>
    <property type="match status" value="1"/>
</dbReference>
<evidence type="ECO:0000256" key="5">
    <source>
        <dbReference type="ARBA" id="ARBA00022763"/>
    </source>
</evidence>
<evidence type="ECO:0000256" key="11">
    <source>
        <dbReference type="ARBA" id="ARBA00029504"/>
    </source>
</evidence>
<dbReference type="EMBL" id="LRQT01000004">
    <property type="protein sequence ID" value="KXA65407.1"/>
    <property type="molecule type" value="Genomic_DNA"/>
</dbReference>
<dbReference type="SMART" id="SM00490">
    <property type="entry name" value="HELICc"/>
    <property type="match status" value="1"/>
</dbReference>
<dbReference type="InterPro" id="IPR041471">
    <property type="entry name" value="UvrB_inter"/>
</dbReference>
<dbReference type="NCBIfam" id="TIGR00631">
    <property type="entry name" value="uvrb"/>
    <property type="match status" value="1"/>
</dbReference>
<evidence type="ECO:0000256" key="15">
    <source>
        <dbReference type="SAM" id="MobiDB-lite"/>
    </source>
</evidence>
<dbReference type="InterPro" id="IPR014001">
    <property type="entry name" value="Helicase_ATP-bd"/>
</dbReference>
<evidence type="ECO:0000259" key="17">
    <source>
        <dbReference type="PROSITE" id="PS51192"/>
    </source>
</evidence>
<evidence type="ECO:0000256" key="7">
    <source>
        <dbReference type="ARBA" id="ARBA00022840"/>
    </source>
</evidence>
<dbReference type="CDD" id="cd17916">
    <property type="entry name" value="DEXHc_UvrB"/>
    <property type="match status" value="1"/>
</dbReference>
<dbReference type="PROSITE" id="PS51194">
    <property type="entry name" value="HELICASE_CTER"/>
    <property type="match status" value="1"/>
</dbReference>
<feature type="short sequence motif" description="Beta-hairpin" evidence="12">
    <location>
        <begin position="101"/>
        <end position="124"/>
    </location>
</feature>
<dbReference type="Pfam" id="PF00271">
    <property type="entry name" value="Helicase_C"/>
    <property type="match status" value="1"/>
</dbReference>
<comment type="function">
    <text evidence="12">The UvrABC repair system catalyzes the recognition and processing of DNA lesions. A damage recognition complex composed of 2 UvrA and 2 UvrB subunits scans DNA for abnormalities. Upon binding of the UvrA(2)B(2) complex to a putative damaged site, the DNA wraps around one UvrB monomer. DNA wrap is dependent on ATP binding by UvrB and probably causes local melting of the DNA helix, facilitating insertion of UvrB beta-hairpin between the DNA strands. Then UvrB probes one DNA strand for the presence of a lesion. If a lesion is found the UvrA subunits dissociate and the UvrB-DNA preincision complex is formed. This complex is subsequently bound by UvrC and the second UvrB is released. If no lesion is found, the DNA wraps around the other UvrB subunit that will check the other stand for damage.</text>
</comment>
<dbReference type="InterPro" id="IPR036876">
    <property type="entry name" value="UVR_dom_sf"/>
</dbReference>
<keyword evidence="14" id="KW-0175">Coiled coil</keyword>
<evidence type="ECO:0000256" key="13">
    <source>
        <dbReference type="RuleBase" id="RU003587"/>
    </source>
</evidence>
<dbReference type="PANTHER" id="PTHR24029">
    <property type="entry name" value="UVRABC SYSTEM PROTEIN B"/>
    <property type="match status" value="1"/>
</dbReference>
<gene>
    <name evidence="12" type="primary">uvrB</name>
    <name evidence="19" type="ORF">HMPREF3233_00177</name>
</gene>
<feature type="domain" description="UVR" evidence="16">
    <location>
        <begin position="660"/>
        <end position="695"/>
    </location>
</feature>
<dbReference type="InterPro" id="IPR004807">
    <property type="entry name" value="UvrB"/>
</dbReference>
<feature type="domain" description="Helicase C-terminal" evidence="18">
    <location>
        <begin position="439"/>
        <end position="605"/>
    </location>
</feature>
<keyword evidence="9 12" id="KW-0234">DNA repair</keyword>
<dbReference type="GO" id="GO:0009381">
    <property type="term" value="F:excinuclease ABC activity"/>
    <property type="evidence" value="ECO:0007669"/>
    <property type="project" value="UniProtKB-UniRule"/>
</dbReference>
<dbReference type="GO" id="GO:0005524">
    <property type="term" value="F:ATP binding"/>
    <property type="evidence" value="ECO:0007669"/>
    <property type="project" value="UniProtKB-UniRule"/>
</dbReference>
<dbReference type="Pfam" id="PF17757">
    <property type="entry name" value="UvrB_inter"/>
    <property type="match status" value="1"/>
</dbReference>
<evidence type="ECO:0000256" key="3">
    <source>
        <dbReference type="ARBA" id="ARBA00022490"/>
    </source>
</evidence>
<dbReference type="GeneID" id="57773408"/>
<dbReference type="STRING" id="39777.B7L28_03415"/>
<comment type="similarity">
    <text evidence="2 12 13">Belongs to the UvrB family.</text>
</comment>
<accession>A0A133S6W3</accession>
<name>A0A133S6W3_9FIRM</name>
<evidence type="ECO:0000256" key="10">
    <source>
        <dbReference type="ARBA" id="ARBA00026033"/>
    </source>
</evidence>
<keyword evidence="3 12" id="KW-0963">Cytoplasm</keyword>
<evidence type="ECO:0000256" key="6">
    <source>
        <dbReference type="ARBA" id="ARBA00022769"/>
    </source>
</evidence>
<dbReference type="SMART" id="SM00487">
    <property type="entry name" value="DEXDc"/>
    <property type="match status" value="1"/>
</dbReference>
<dbReference type="InterPro" id="IPR001943">
    <property type="entry name" value="UVR_dom"/>
</dbReference>
<evidence type="ECO:0000256" key="2">
    <source>
        <dbReference type="ARBA" id="ARBA00008533"/>
    </source>
</evidence>
<dbReference type="PATRIC" id="fig|39777.7.peg.170"/>
<dbReference type="InterPro" id="IPR027417">
    <property type="entry name" value="P-loop_NTPase"/>
</dbReference>
<dbReference type="SUPFAM" id="SSF46600">
    <property type="entry name" value="C-terminal UvrC-binding domain of UvrB"/>
    <property type="match status" value="1"/>
</dbReference>
<proteinExistence type="inferred from homology"/>
<dbReference type="Pfam" id="PF04851">
    <property type="entry name" value="ResIII"/>
    <property type="match status" value="1"/>
</dbReference>
<feature type="binding site" evidence="12">
    <location>
        <begin position="48"/>
        <end position="55"/>
    </location>
    <ligand>
        <name>ATP</name>
        <dbReference type="ChEBI" id="CHEBI:30616"/>
    </ligand>
</feature>
<evidence type="ECO:0000256" key="14">
    <source>
        <dbReference type="SAM" id="Coils"/>
    </source>
</evidence>
<feature type="compositionally biased region" description="Basic and acidic residues" evidence="15">
    <location>
        <begin position="636"/>
        <end position="648"/>
    </location>
</feature>